<keyword evidence="2" id="KW-0238">DNA-binding</keyword>
<dbReference type="SMART" id="SM00354">
    <property type="entry name" value="HTH_LACI"/>
    <property type="match status" value="1"/>
</dbReference>
<evidence type="ECO:0000256" key="1">
    <source>
        <dbReference type="ARBA" id="ARBA00023015"/>
    </source>
</evidence>
<accession>Q7MI77</accession>
<dbReference type="CDD" id="cd01392">
    <property type="entry name" value="HTH_LacI"/>
    <property type="match status" value="1"/>
</dbReference>
<proteinExistence type="predicted"/>
<dbReference type="GO" id="GO:0003700">
    <property type="term" value="F:DNA-binding transcription factor activity"/>
    <property type="evidence" value="ECO:0007669"/>
    <property type="project" value="TreeGrafter"/>
</dbReference>
<reference evidence="5 6" key="1">
    <citation type="journal article" date="2003" name="Genome Res.">
        <title>Comparative genome analysis of Vibrio vulnificus, a marine pathogen.</title>
        <authorList>
            <person name="Chen C.Y."/>
            <person name="Wu K.M."/>
            <person name="Chang Y.C."/>
            <person name="Chang C.H."/>
            <person name="Tsai H.C."/>
            <person name="Liao T.L."/>
            <person name="Liu Y.M."/>
            <person name="Chen H.J."/>
            <person name="Shen A.B."/>
            <person name="Li J.C."/>
            <person name="Su T.L."/>
            <person name="Shao C.P."/>
            <person name="Lee C.T."/>
            <person name="Hor L.I."/>
            <person name="Tsai S.F."/>
        </authorList>
    </citation>
    <scope>NUCLEOTIDE SEQUENCE [LARGE SCALE GENOMIC DNA]</scope>
    <source>
        <strain evidence="5 6">YJ016</strain>
    </source>
</reference>
<dbReference type="Pfam" id="PF00356">
    <property type="entry name" value="LacI"/>
    <property type="match status" value="1"/>
</dbReference>
<keyword evidence="1" id="KW-0805">Transcription regulation</keyword>
<dbReference type="SUPFAM" id="SSF53822">
    <property type="entry name" value="Periplasmic binding protein-like I"/>
    <property type="match status" value="1"/>
</dbReference>
<dbReference type="Pfam" id="PF13377">
    <property type="entry name" value="Peripla_BP_3"/>
    <property type="match status" value="1"/>
</dbReference>
<dbReference type="NCBIfam" id="NF007665">
    <property type="entry name" value="PRK10339.1"/>
    <property type="match status" value="1"/>
</dbReference>
<dbReference type="Gene3D" id="3.40.50.2300">
    <property type="match status" value="2"/>
</dbReference>
<evidence type="ECO:0000256" key="3">
    <source>
        <dbReference type="ARBA" id="ARBA00023163"/>
    </source>
</evidence>
<dbReference type="GO" id="GO:0000976">
    <property type="term" value="F:transcription cis-regulatory region binding"/>
    <property type="evidence" value="ECO:0007669"/>
    <property type="project" value="TreeGrafter"/>
</dbReference>
<dbReference type="PRINTS" id="PR00036">
    <property type="entry name" value="HTHLACI"/>
</dbReference>
<dbReference type="SUPFAM" id="SSF47413">
    <property type="entry name" value="lambda repressor-like DNA-binding domains"/>
    <property type="match status" value="1"/>
</dbReference>
<dbReference type="HOGENOM" id="CLU_037628_1_2_6"/>
<dbReference type="InterPro" id="IPR010982">
    <property type="entry name" value="Lambda_DNA-bd_dom_sf"/>
</dbReference>
<dbReference type="KEGG" id="vvy:VV2640"/>
<evidence type="ECO:0000313" key="6">
    <source>
        <dbReference type="Proteomes" id="UP000002675"/>
    </source>
</evidence>
<evidence type="ECO:0000256" key="2">
    <source>
        <dbReference type="ARBA" id="ARBA00023125"/>
    </source>
</evidence>
<dbReference type="Proteomes" id="UP000002675">
    <property type="component" value="Chromosome I"/>
</dbReference>
<dbReference type="AlphaFoldDB" id="Q7MI77"/>
<dbReference type="PROSITE" id="PS00356">
    <property type="entry name" value="HTH_LACI_1"/>
    <property type="match status" value="1"/>
</dbReference>
<dbReference type="InterPro" id="IPR046335">
    <property type="entry name" value="LacI/GalR-like_sensor"/>
</dbReference>
<evidence type="ECO:0000259" key="4">
    <source>
        <dbReference type="PROSITE" id="PS50932"/>
    </source>
</evidence>
<dbReference type="EMBL" id="BA000037">
    <property type="protein sequence ID" value="BAC95404.1"/>
    <property type="molecule type" value="Genomic_DNA"/>
</dbReference>
<dbReference type="InterPro" id="IPR028082">
    <property type="entry name" value="Peripla_BP_I"/>
</dbReference>
<dbReference type="Gene3D" id="1.10.260.40">
    <property type="entry name" value="lambda repressor-like DNA-binding domains"/>
    <property type="match status" value="1"/>
</dbReference>
<keyword evidence="3" id="KW-0804">Transcription</keyword>
<dbReference type="PANTHER" id="PTHR30146:SF149">
    <property type="entry name" value="HTH-TYPE TRANSCRIPTIONAL REGULATOR EBGR"/>
    <property type="match status" value="1"/>
</dbReference>
<dbReference type="CDD" id="cd01544">
    <property type="entry name" value="PBP1_GalR"/>
    <property type="match status" value="1"/>
</dbReference>
<organism evidence="5 6">
    <name type="scientific">Vibrio vulnificus (strain YJ016)</name>
    <dbReference type="NCBI Taxonomy" id="196600"/>
    <lineage>
        <taxon>Bacteria</taxon>
        <taxon>Pseudomonadati</taxon>
        <taxon>Pseudomonadota</taxon>
        <taxon>Gammaproteobacteria</taxon>
        <taxon>Vibrionales</taxon>
        <taxon>Vibrionaceae</taxon>
        <taxon>Vibrio</taxon>
    </lineage>
</organism>
<evidence type="ECO:0000313" key="5">
    <source>
        <dbReference type="EMBL" id="BAC95404.1"/>
    </source>
</evidence>
<dbReference type="STRING" id="672.VV93_v1c23580"/>
<sequence length="338" mass="37364">MPTGRRMATLKDIATEAGVSLATVSRVLNEDPTLSVKEETKHRILEIAEKLEYRTSSAKKNSVAAVPAHHFLALYNYKPEAEINDPYYLSIRHGIETQCEKLGINLTNCYDSKIDPDVKKITGVLMVGKTTPAAMLRASKMTDNICYLDFSDDHGDFDSVDIDLVKISKEVTDFFISQGFERIGFIGGQDEPGQADIREMAFAKYGQLKGVVNESDIYRGDFSSASGYKLAQAMLEKGDYPKALFIASDSIAIGVLRALLEHGLNIPRDISLISVNDIPNARFTFPPLSTVRIHSEMMGIQGVNLLVEKARDGRALPLKVYVPSKLKLRGTTQERSQA</sequence>
<dbReference type="InterPro" id="IPR000843">
    <property type="entry name" value="HTH_LacI"/>
</dbReference>
<dbReference type="PANTHER" id="PTHR30146">
    <property type="entry name" value="LACI-RELATED TRANSCRIPTIONAL REPRESSOR"/>
    <property type="match status" value="1"/>
</dbReference>
<protein>
    <submittedName>
        <fullName evidence="5">Evolved beta-D-galactosidase, operon repressor</fullName>
    </submittedName>
</protein>
<gene>
    <name evidence="5" type="ordered locus">VV2640</name>
</gene>
<dbReference type="eggNOG" id="COG1609">
    <property type="taxonomic scope" value="Bacteria"/>
</dbReference>
<feature type="domain" description="HTH lacI-type" evidence="4">
    <location>
        <begin position="8"/>
        <end position="64"/>
    </location>
</feature>
<name>Q7MI77_VIBVY</name>
<dbReference type="PROSITE" id="PS50932">
    <property type="entry name" value="HTH_LACI_2"/>
    <property type="match status" value="1"/>
</dbReference>